<name>A0A0B5D0W2_9CORY</name>
<reference evidence="1 2" key="1">
    <citation type="submission" date="2013-04" db="EMBL/GenBank/DDBJ databases">
        <title>Complete genome sequence of Corynebacterium humireducens DSM 45392(T), isolated from a wastewater-fed microbial fuel cell.</title>
        <authorList>
            <person name="Ruckert C."/>
            <person name="Albersmeier A."/>
            <person name="Kalinowski J."/>
        </authorList>
    </citation>
    <scope>NUCLEOTIDE SEQUENCE [LARGE SCALE GENOMIC DNA]</scope>
    <source>
        <strain evidence="2">MFC-5</strain>
    </source>
</reference>
<dbReference type="EMBL" id="CP005286">
    <property type="protein sequence ID" value="AJE32410.1"/>
    <property type="molecule type" value="Genomic_DNA"/>
</dbReference>
<organism evidence="1 2">
    <name type="scientific">Corynebacterium humireducens NBRC 106098 = DSM 45392</name>
    <dbReference type="NCBI Taxonomy" id="1223515"/>
    <lineage>
        <taxon>Bacteria</taxon>
        <taxon>Bacillati</taxon>
        <taxon>Actinomycetota</taxon>
        <taxon>Actinomycetes</taxon>
        <taxon>Mycobacteriales</taxon>
        <taxon>Corynebacteriaceae</taxon>
        <taxon>Corynebacterium</taxon>
    </lineage>
</organism>
<dbReference type="HOGENOM" id="CLU_2080823_0_0_11"/>
<sequence>MSAWDVAIFNEDDNIDFLEELSDLDNDDIVEAVRDACLLVLRQPNVDEVEKLNGLAAATIAAIWAGAPFSAGDVADTYPFIRELIGAGDEALNEAAAELLESVEDDEDVEVFTEALS</sequence>
<dbReference type="InterPro" id="IPR025355">
    <property type="entry name" value="DUF4259"/>
</dbReference>
<evidence type="ECO:0008006" key="3">
    <source>
        <dbReference type="Google" id="ProtNLM"/>
    </source>
</evidence>
<dbReference type="Proteomes" id="UP000031524">
    <property type="component" value="Chromosome"/>
</dbReference>
<dbReference type="Pfam" id="PF14078">
    <property type="entry name" value="DUF4259"/>
    <property type="match status" value="1"/>
</dbReference>
<evidence type="ECO:0000313" key="2">
    <source>
        <dbReference type="Proteomes" id="UP000031524"/>
    </source>
</evidence>
<dbReference type="RefSeq" id="WP_040085078.1">
    <property type="nucleotide sequence ID" value="NZ_BCSU01000016.1"/>
</dbReference>
<dbReference type="OrthoDB" id="4427749at2"/>
<keyword evidence="2" id="KW-1185">Reference proteome</keyword>
<protein>
    <recommendedName>
        <fullName evidence="3">DUF4259 domain-containing protein</fullName>
    </recommendedName>
</protein>
<proteinExistence type="predicted"/>
<gene>
    <name evidence="1" type="ORF">B842_02785</name>
</gene>
<dbReference type="AlphaFoldDB" id="A0A0B5D0W2"/>
<dbReference type="KEGG" id="chm:B842_02785"/>
<accession>A0A0B5D0W2</accession>
<evidence type="ECO:0000313" key="1">
    <source>
        <dbReference type="EMBL" id="AJE32410.1"/>
    </source>
</evidence>
<dbReference type="STRING" id="1223515.B842_02785"/>